<dbReference type="SMART" id="SM00220">
    <property type="entry name" value="S_TKc"/>
    <property type="match status" value="1"/>
</dbReference>
<dbReference type="AlphaFoldDB" id="A0A1V6TKX3"/>
<sequence>MGISHTAFQTRYQNRMHIQSNVLVAQKDPIQVKLADFGISKIMDNTELKTQIGTFGYMAPEVFGLLEYTNESSRYTYSSAVDMWSLGCLVYSVLTGHSPFPGSSYLPLGDYVNGRSGFPESPLLEKGVSLAGRSFIFKLMCPWPEKRPKATVSLLDDWIIPVKAAGLSKRPEPPKSPELHLKEKRTIPNPVATNGTLRMQARPTEEEHNHPLGSTEVDQTPPQAEEGISRAHMVWSASGSELAT</sequence>
<dbReference type="Proteomes" id="UP000191285">
    <property type="component" value="Unassembled WGS sequence"/>
</dbReference>
<dbReference type="OrthoDB" id="10252171at2759"/>
<dbReference type="SUPFAM" id="SSF56112">
    <property type="entry name" value="Protein kinase-like (PK-like)"/>
    <property type="match status" value="1"/>
</dbReference>
<dbReference type="Pfam" id="PF00069">
    <property type="entry name" value="Pkinase"/>
    <property type="match status" value="1"/>
</dbReference>
<dbReference type="PANTHER" id="PTHR44167:SF24">
    <property type="entry name" value="SERINE_THREONINE-PROTEIN KINASE CHK2"/>
    <property type="match status" value="1"/>
</dbReference>
<organism evidence="3 4">
    <name type="scientific">Penicillium steckii</name>
    <dbReference type="NCBI Taxonomy" id="303698"/>
    <lineage>
        <taxon>Eukaryota</taxon>
        <taxon>Fungi</taxon>
        <taxon>Dikarya</taxon>
        <taxon>Ascomycota</taxon>
        <taxon>Pezizomycotina</taxon>
        <taxon>Eurotiomycetes</taxon>
        <taxon>Eurotiomycetidae</taxon>
        <taxon>Eurotiales</taxon>
        <taxon>Aspergillaceae</taxon>
        <taxon>Penicillium</taxon>
    </lineage>
</organism>
<dbReference type="Gene3D" id="1.10.510.10">
    <property type="entry name" value="Transferase(Phosphotransferase) domain 1"/>
    <property type="match status" value="1"/>
</dbReference>
<keyword evidence="4" id="KW-1185">Reference proteome</keyword>
<protein>
    <recommendedName>
        <fullName evidence="2">Protein kinase domain-containing protein</fullName>
    </recommendedName>
</protein>
<comment type="caution">
    <text evidence="3">The sequence shown here is derived from an EMBL/GenBank/DDBJ whole genome shotgun (WGS) entry which is preliminary data.</text>
</comment>
<reference evidence="4" key="1">
    <citation type="journal article" date="2017" name="Nat. Microbiol.">
        <title>Global analysis of biosynthetic gene clusters reveals vast potential of secondary metabolite production in Penicillium species.</title>
        <authorList>
            <person name="Nielsen J.C."/>
            <person name="Grijseels S."/>
            <person name="Prigent S."/>
            <person name="Ji B."/>
            <person name="Dainat J."/>
            <person name="Nielsen K.F."/>
            <person name="Frisvad J.C."/>
            <person name="Workman M."/>
            <person name="Nielsen J."/>
        </authorList>
    </citation>
    <scope>NUCLEOTIDE SEQUENCE [LARGE SCALE GENOMIC DNA]</scope>
    <source>
        <strain evidence="4">IBT 24891</strain>
    </source>
</reference>
<feature type="domain" description="Protein kinase" evidence="2">
    <location>
        <begin position="1"/>
        <end position="159"/>
    </location>
</feature>
<dbReference type="GO" id="GO:0005634">
    <property type="term" value="C:nucleus"/>
    <property type="evidence" value="ECO:0007669"/>
    <property type="project" value="TreeGrafter"/>
</dbReference>
<dbReference type="EMBL" id="MLKD01000005">
    <property type="protein sequence ID" value="OQE26570.1"/>
    <property type="molecule type" value="Genomic_DNA"/>
</dbReference>
<dbReference type="PROSITE" id="PS50011">
    <property type="entry name" value="PROTEIN_KINASE_DOM"/>
    <property type="match status" value="1"/>
</dbReference>
<name>A0A1V6TKX3_9EURO</name>
<dbReference type="GO" id="GO:0005737">
    <property type="term" value="C:cytoplasm"/>
    <property type="evidence" value="ECO:0007669"/>
    <property type="project" value="TreeGrafter"/>
</dbReference>
<dbReference type="PANTHER" id="PTHR44167">
    <property type="entry name" value="OVARIAN-SPECIFIC SERINE/THREONINE-PROTEIN KINASE LOK-RELATED"/>
    <property type="match status" value="1"/>
</dbReference>
<evidence type="ECO:0000313" key="4">
    <source>
        <dbReference type="Proteomes" id="UP000191285"/>
    </source>
</evidence>
<feature type="region of interest" description="Disordered" evidence="1">
    <location>
        <begin position="199"/>
        <end position="244"/>
    </location>
</feature>
<dbReference type="GO" id="GO:0051598">
    <property type="term" value="P:meiotic recombination checkpoint signaling"/>
    <property type="evidence" value="ECO:0007669"/>
    <property type="project" value="TreeGrafter"/>
</dbReference>
<dbReference type="InterPro" id="IPR011009">
    <property type="entry name" value="Kinase-like_dom_sf"/>
</dbReference>
<gene>
    <name evidence="3" type="ORF">PENSTE_c005G09249</name>
</gene>
<dbReference type="GO" id="GO:0005524">
    <property type="term" value="F:ATP binding"/>
    <property type="evidence" value="ECO:0007669"/>
    <property type="project" value="InterPro"/>
</dbReference>
<dbReference type="STRING" id="303698.A0A1V6TKX3"/>
<dbReference type="InterPro" id="IPR000719">
    <property type="entry name" value="Prot_kinase_dom"/>
</dbReference>
<evidence type="ECO:0000256" key="1">
    <source>
        <dbReference type="SAM" id="MobiDB-lite"/>
    </source>
</evidence>
<dbReference type="GO" id="GO:0004674">
    <property type="term" value="F:protein serine/threonine kinase activity"/>
    <property type="evidence" value="ECO:0007669"/>
    <property type="project" value="TreeGrafter"/>
</dbReference>
<proteinExistence type="predicted"/>
<evidence type="ECO:0000313" key="3">
    <source>
        <dbReference type="EMBL" id="OQE26570.1"/>
    </source>
</evidence>
<evidence type="ECO:0000259" key="2">
    <source>
        <dbReference type="PROSITE" id="PS50011"/>
    </source>
</evidence>
<accession>A0A1V6TKX3</accession>